<dbReference type="Gene3D" id="3.90.182.10">
    <property type="entry name" value="Toxin - Anthrax Protective Antigen,domain 1"/>
    <property type="match status" value="1"/>
</dbReference>
<reference evidence="4 5" key="1">
    <citation type="submission" date="2019-02" db="EMBL/GenBank/DDBJ databases">
        <title>Deep-cultivation of Planctomycetes and their phenomic and genomic characterization uncovers novel biology.</title>
        <authorList>
            <person name="Wiegand S."/>
            <person name="Jogler M."/>
            <person name="Boedeker C."/>
            <person name="Pinto D."/>
            <person name="Vollmers J."/>
            <person name="Rivas-Marin E."/>
            <person name="Kohn T."/>
            <person name="Peeters S.H."/>
            <person name="Heuer A."/>
            <person name="Rast P."/>
            <person name="Oberbeckmann S."/>
            <person name="Bunk B."/>
            <person name="Jeske O."/>
            <person name="Meyerdierks A."/>
            <person name="Storesund J.E."/>
            <person name="Kallscheuer N."/>
            <person name="Luecker S."/>
            <person name="Lage O.M."/>
            <person name="Pohl T."/>
            <person name="Merkel B.J."/>
            <person name="Hornburger P."/>
            <person name="Mueller R.-W."/>
            <person name="Bruemmer F."/>
            <person name="Labrenz M."/>
            <person name="Spormann A.M."/>
            <person name="Op Den Camp H."/>
            <person name="Overmann J."/>
            <person name="Amann R."/>
            <person name="Jetten M.S.M."/>
            <person name="Mascher T."/>
            <person name="Medema M.H."/>
            <person name="Devos D.P."/>
            <person name="Kaster A.-K."/>
            <person name="Ovreas L."/>
            <person name="Rohde M."/>
            <person name="Galperin M.Y."/>
            <person name="Jogler C."/>
        </authorList>
    </citation>
    <scope>NUCLEOTIDE SEQUENCE [LARGE SCALE GENOMIC DNA]</scope>
    <source>
        <strain evidence="4 5">Poly51</strain>
    </source>
</reference>
<dbReference type="RefSeq" id="WP_146455884.1">
    <property type="nucleotide sequence ID" value="NZ_SJPW01000002.1"/>
</dbReference>
<dbReference type="PRINTS" id="PR00834">
    <property type="entry name" value="PROTEASES2C"/>
</dbReference>
<evidence type="ECO:0000259" key="3">
    <source>
        <dbReference type="PROSITE" id="PS51820"/>
    </source>
</evidence>
<dbReference type="InterPro" id="IPR037524">
    <property type="entry name" value="PA14/GLEYA"/>
</dbReference>
<protein>
    <submittedName>
        <fullName evidence="4">Putative serine protease HtrA</fullName>
    </submittedName>
</protein>
<keyword evidence="2" id="KW-0378">Hydrolase</keyword>
<gene>
    <name evidence="4" type="primary">htrA_2</name>
    <name evidence="4" type="ORF">Poly51_15420</name>
</gene>
<evidence type="ECO:0000256" key="1">
    <source>
        <dbReference type="ARBA" id="ARBA00022670"/>
    </source>
</evidence>
<proteinExistence type="predicted"/>
<dbReference type="PANTHER" id="PTHR43343">
    <property type="entry name" value="PEPTIDASE S12"/>
    <property type="match status" value="1"/>
</dbReference>
<dbReference type="SUPFAM" id="SSF50156">
    <property type="entry name" value="PDZ domain-like"/>
    <property type="match status" value="1"/>
</dbReference>
<evidence type="ECO:0000313" key="5">
    <source>
        <dbReference type="Proteomes" id="UP000318288"/>
    </source>
</evidence>
<dbReference type="SMART" id="SM00758">
    <property type="entry name" value="PA14"/>
    <property type="match status" value="1"/>
</dbReference>
<dbReference type="Gene3D" id="2.40.10.120">
    <property type="match status" value="1"/>
</dbReference>
<accession>A0A5C6FDE3</accession>
<dbReference type="InterPro" id="IPR051201">
    <property type="entry name" value="Chloro_Bact_Ser_Proteases"/>
</dbReference>
<comment type="caution">
    <text evidence="4">The sequence shown here is derived from an EMBL/GenBank/DDBJ whole genome shotgun (WGS) entry which is preliminary data.</text>
</comment>
<keyword evidence="5" id="KW-1185">Reference proteome</keyword>
<name>A0A5C6FDE3_9BACT</name>
<dbReference type="AlphaFoldDB" id="A0A5C6FDE3"/>
<dbReference type="SUPFAM" id="SSF56988">
    <property type="entry name" value="Anthrax protective antigen"/>
    <property type="match status" value="1"/>
</dbReference>
<dbReference type="Pfam" id="PF13365">
    <property type="entry name" value="Trypsin_2"/>
    <property type="match status" value="1"/>
</dbReference>
<dbReference type="Pfam" id="PF13180">
    <property type="entry name" value="PDZ_2"/>
    <property type="match status" value="1"/>
</dbReference>
<dbReference type="EMBL" id="SJPW01000002">
    <property type="protein sequence ID" value="TWU58762.1"/>
    <property type="molecule type" value="Genomic_DNA"/>
</dbReference>
<evidence type="ECO:0000256" key="2">
    <source>
        <dbReference type="ARBA" id="ARBA00022801"/>
    </source>
</evidence>
<keyword evidence="1 4" id="KW-0645">Protease</keyword>
<evidence type="ECO:0000313" key="4">
    <source>
        <dbReference type="EMBL" id="TWU58762.1"/>
    </source>
</evidence>
<dbReference type="OrthoDB" id="233957at2"/>
<dbReference type="PANTHER" id="PTHR43343:SF3">
    <property type="entry name" value="PROTEASE DO-LIKE 8, CHLOROPLASTIC"/>
    <property type="match status" value="1"/>
</dbReference>
<dbReference type="Gene3D" id="2.30.42.10">
    <property type="match status" value="1"/>
</dbReference>
<organism evidence="4 5">
    <name type="scientific">Rubripirellula tenax</name>
    <dbReference type="NCBI Taxonomy" id="2528015"/>
    <lineage>
        <taxon>Bacteria</taxon>
        <taxon>Pseudomonadati</taxon>
        <taxon>Planctomycetota</taxon>
        <taxon>Planctomycetia</taxon>
        <taxon>Pirellulales</taxon>
        <taxon>Pirellulaceae</taxon>
        <taxon>Rubripirellula</taxon>
    </lineage>
</organism>
<sequence length="480" mass="51350">MHKSIVLFVAMSLTPEIVIAQLPDDSPRMSPLVRVVAQVEPAVVALFIPDPDDNRRFSSGSGTILHPDGYAITNNHVVKGETGLAVLRGKAVRFKVVGRSPEKDLAIIKLRDHQGHLPIVPLGHSHDVLNGETVAVVGNPGGRGTIVTAGIISAKGTHLTSPSALWASQTETKWRDDFIQYDAATNRGNSGGALINMDGELIGVVAALIPGEQNSSFAIPIDRVRRLLERIVEPELIHQRSVGIGLNPLADSALVTSVTSGSPADKAGVHTFDVLQSVDGRPLSNAADWLWTLDACLSGGDAISVVVRRGEQILPIEITPSKSGVVRAAEVPAETELNAGLSFEFFDGEFSVLPDFAQLAQSRKGSVESLDLKAIQGDTEDNFAVKLKGFMKVDDPGLYRVSLNSDDGSRLVFHGDVLINNDGNHPPMTLSRLVRVAAGLHPIEIEYFESSGENVLELKLERLDATKNGVAVPVSVSFMH</sequence>
<dbReference type="GO" id="GO:0004252">
    <property type="term" value="F:serine-type endopeptidase activity"/>
    <property type="evidence" value="ECO:0007669"/>
    <property type="project" value="InterPro"/>
</dbReference>
<dbReference type="InterPro" id="IPR009003">
    <property type="entry name" value="Peptidase_S1_PA"/>
</dbReference>
<dbReference type="PROSITE" id="PS51820">
    <property type="entry name" value="PA14"/>
    <property type="match status" value="1"/>
</dbReference>
<dbReference type="InterPro" id="IPR001940">
    <property type="entry name" value="Peptidase_S1C"/>
</dbReference>
<dbReference type="Pfam" id="PF07691">
    <property type="entry name" value="PA14"/>
    <property type="match status" value="1"/>
</dbReference>
<dbReference type="InterPro" id="IPR001478">
    <property type="entry name" value="PDZ"/>
</dbReference>
<feature type="domain" description="PA14" evidence="3">
    <location>
        <begin position="336"/>
        <end position="474"/>
    </location>
</feature>
<dbReference type="InterPro" id="IPR036034">
    <property type="entry name" value="PDZ_sf"/>
</dbReference>
<dbReference type="GO" id="GO:0006508">
    <property type="term" value="P:proteolysis"/>
    <property type="evidence" value="ECO:0007669"/>
    <property type="project" value="UniProtKB-KW"/>
</dbReference>
<dbReference type="SMART" id="SM00228">
    <property type="entry name" value="PDZ"/>
    <property type="match status" value="1"/>
</dbReference>
<dbReference type="InterPro" id="IPR011658">
    <property type="entry name" value="PA14_dom"/>
</dbReference>
<dbReference type="Proteomes" id="UP000318288">
    <property type="component" value="Unassembled WGS sequence"/>
</dbReference>
<dbReference type="SUPFAM" id="SSF50494">
    <property type="entry name" value="Trypsin-like serine proteases"/>
    <property type="match status" value="1"/>
</dbReference>